<organism evidence="2 3">
    <name type="scientific">Brachybacterium fresconis</name>
    <dbReference type="NCBI Taxonomy" id="173363"/>
    <lineage>
        <taxon>Bacteria</taxon>
        <taxon>Bacillati</taxon>
        <taxon>Actinomycetota</taxon>
        <taxon>Actinomycetes</taxon>
        <taxon>Micrococcales</taxon>
        <taxon>Dermabacteraceae</taxon>
        <taxon>Brachybacterium</taxon>
    </lineage>
</organism>
<feature type="region of interest" description="Disordered" evidence="1">
    <location>
        <begin position="1"/>
        <end position="27"/>
    </location>
</feature>
<dbReference type="SUPFAM" id="SSF53474">
    <property type="entry name" value="alpha/beta-Hydrolases"/>
    <property type="match status" value="1"/>
</dbReference>
<dbReference type="Pfam" id="PF00450">
    <property type="entry name" value="Peptidase_S10"/>
    <property type="match status" value="1"/>
</dbReference>
<dbReference type="EMBL" id="JAGIOC010000001">
    <property type="protein sequence ID" value="MBP2410070.1"/>
    <property type="molecule type" value="Genomic_DNA"/>
</dbReference>
<keyword evidence="2" id="KW-0121">Carboxypeptidase</keyword>
<dbReference type="GO" id="GO:0004180">
    <property type="term" value="F:carboxypeptidase activity"/>
    <property type="evidence" value="ECO:0007669"/>
    <property type="project" value="UniProtKB-KW"/>
</dbReference>
<feature type="compositionally biased region" description="Polar residues" evidence="1">
    <location>
        <begin position="1"/>
        <end position="16"/>
    </location>
</feature>
<proteinExistence type="predicted"/>
<dbReference type="InterPro" id="IPR001563">
    <property type="entry name" value="Peptidase_S10"/>
</dbReference>
<accession>A0ABS4YN79</accession>
<evidence type="ECO:0000313" key="3">
    <source>
        <dbReference type="Proteomes" id="UP000698222"/>
    </source>
</evidence>
<sequence length="509" mass="55554">MNAEPTTPSPDTSRNVPGTDAGPDAGKREDHLVTTLHSLALPDGAMDYTATTGTVVLREEPEGEEYGRGTAYAELFSVSYVAQGTGDQERPVVFAFNGGPGASTVWLHLGLLGPRRVDSGDAGAPAAPPHHLLDNHETILRQADLVVVDAMTTGYSRPVPGAKSDRHHGLAADRDLMASFVIDWLTRNQRWTSPLFLAGESYGTTRASAVAARLMDRYYVAVAGIALISPVLDFGTIRFAEGNDRPYIHYLPTYAAIAHAHGKHEGRLLQDVVDEAEAFAEQEYPALLAAGARLAPEQKQEAAARIGALIGVDPDWVQRANLRVEHLAFLAELLRDQGLLTGRIDGRFTAPAGDGNTAQMETDASIDQLAPSYTATINQYLRRELDFTSDVVYEIMSGRVHPWSYQDFENRSVEVASDLARLLRKSPHTKVLVSHGYHDAATPFHASEHVLAQLAIPREDYTERIRTEYYEAGHMMYCHEPSRLALSQHLAEFVTGEEPSAVEAPADEA</sequence>
<keyword evidence="3" id="KW-1185">Reference proteome</keyword>
<gene>
    <name evidence="2" type="ORF">JOF44_002973</name>
</gene>
<keyword evidence="2" id="KW-0378">Hydrolase</keyword>
<dbReference type="RefSeq" id="WP_342591804.1">
    <property type="nucleotide sequence ID" value="NZ_BAAAJV010000041.1"/>
</dbReference>
<dbReference type="InterPro" id="IPR029058">
    <property type="entry name" value="AB_hydrolase_fold"/>
</dbReference>
<reference evidence="2 3" key="1">
    <citation type="submission" date="2021-03" db="EMBL/GenBank/DDBJ databases">
        <title>Sequencing the genomes of 1000 actinobacteria strains.</title>
        <authorList>
            <person name="Klenk H.-P."/>
        </authorList>
    </citation>
    <scope>NUCLEOTIDE SEQUENCE [LARGE SCALE GENOMIC DNA]</scope>
    <source>
        <strain evidence="2 3">DSM 14564</strain>
    </source>
</reference>
<evidence type="ECO:0000313" key="2">
    <source>
        <dbReference type="EMBL" id="MBP2410070.1"/>
    </source>
</evidence>
<protein>
    <submittedName>
        <fullName evidence="2">Carboxypeptidase C (Cathepsin A)</fullName>
    </submittedName>
</protein>
<dbReference type="Gene3D" id="3.40.50.1820">
    <property type="entry name" value="alpha/beta hydrolase"/>
    <property type="match status" value="1"/>
</dbReference>
<evidence type="ECO:0000256" key="1">
    <source>
        <dbReference type="SAM" id="MobiDB-lite"/>
    </source>
</evidence>
<keyword evidence="2" id="KW-0645">Protease</keyword>
<name>A0ABS4YN79_9MICO</name>
<dbReference type="Proteomes" id="UP000698222">
    <property type="component" value="Unassembled WGS sequence"/>
</dbReference>
<comment type="caution">
    <text evidence="2">The sequence shown here is derived from an EMBL/GenBank/DDBJ whole genome shotgun (WGS) entry which is preliminary data.</text>
</comment>